<proteinExistence type="inferred from homology"/>
<keyword evidence="2" id="KW-0645">Protease</keyword>
<accession>A0A835YW61</accession>
<feature type="chain" id="PRO_5033092156" description="Carboxypeptidase" evidence="2">
    <location>
        <begin position="19"/>
        <end position="492"/>
    </location>
</feature>
<dbReference type="SUPFAM" id="SSF53474">
    <property type="entry name" value="alpha/beta-Hydrolases"/>
    <property type="match status" value="1"/>
</dbReference>
<dbReference type="PROSITE" id="PS00560">
    <property type="entry name" value="CARBOXYPEPT_SER_HIS"/>
    <property type="match status" value="1"/>
</dbReference>
<dbReference type="InterPro" id="IPR018202">
    <property type="entry name" value="Ser_caboxypep_ser_AS"/>
</dbReference>
<keyword evidence="4" id="KW-1185">Reference proteome</keyword>
<feature type="signal peptide" evidence="2">
    <location>
        <begin position="1"/>
        <end position="18"/>
    </location>
</feature>
<reference evidence="3" key="1">
    <citation type="submission" date="2021-02" db="EMBL/GenBank/DDBJ databases">
        <title>First Annotated Genome of the Yellow-green Alga Tribonema minus.</title>
        <authorList>
            <person name="Mahan K.M."/>
        </authorList>
    </citation>
    <scope>NUCLEOTIDE SEQUENCE</scope>
    <source>
        <strain evidence="3">UTEX B ZZ1240</strain>
    </source>
</reference>
<comment type="caution">
    <text evidence="3">The sequence shown here is derived from an EMBL/GenBank/DDBJ whole genome shotgun (WGS) entry which is preliminary data.</text>
</comment>
<dbReference type="GO" id="GO:0004185">
    <property type="term" value="F:serine-type carboxypeptidase activity"/>
    <property type="evidence" value="ECO:0007669"/>
    <property type="project" value="UniProtKB-UniRule"/>
</dbReference>
<dbReference type="Gene3D" id="3.40.50.1820">
    <property type="entry name" value="alpha/beta hydrolase"/>
    <property type="match status" value="1"/>
</dbReference>
<dbReference type="OrthoDB" id="443318at2759"/>
<dbReference type="PANTHER" id="PTHR11802:SF201">
    <property type="entry name" value="CARBOXYPEPTIDASE"/>
    <property type="match status" value="1"/>
</dbReference>
<protein>
    <recommendedName>
        <fullName evidence="2">Carboxypeptidase</fullName>
        <ecNumber evidence="2">3.4.16.-</ecNumber>
    </recommendedName>
</protein>
<dbReference type="AlphaFoldDB" id="A0A835YW61"/>
<evidence type="ECO:0000313" key="3">
    <source>
        <dbReference type="EMBL" id="KAG5181192.1"/>
    </source>
</evidence>
<keyword evidence="2 3" id="KW-0121">Carboxypeptidase</keyword>
<evidence type="ECO:0000256" key="1">
    <source>
        <dbReference type="ARBA" id="ARBA00009431"/>
    </source>
</evidence>
<dbReference type="Pfam" id="PF00450">
    <property type="entry name" value="Peptidase_S10"/>
    <property type="match status" value="1"/>
</dbReference>
<dbReference type="InterPro" id="IPR029058">
    <property type="entry name" value="AB_hydrolase_fold"/>
</dbReference>
<dbReference type="InterPro" id="IPR033124">
    <property type="entry name" value="Ser_caboxypep_his_AS"/>
</dbReference>
<keyword evidence="2" id="KW-0732">Signal</keyword>
<dbReference type="PANTHER" id="PTHR11802">
    <property type="entry name" value="SERINE PROTEASE FAMILY S10 SERINE CARBOXYPEPTIDASE"/>
    <property type="match status" value="1"/>
</dbReference>
<dbReference type="GO" id="GO:0006508">
    <property type="term" value="P:proteolysis"/>
    <property type="evidence" value="ECO:0007669"/>
    <property type="project" value="UniProtKB-KW"/>
</dbReference>
<evidence type="ECO:0000313" key="4">
    <source>
        <dbReference type="Proteomes" id="UP000664859"/>
    </source>
</evidence>
<dbReference type="Proteomes" id="UP000664859">
    <property type="component" value="Unassembled WGS sequence"/>
</dbReference>
<gene>
    <name evidence="3" type="ORF">JKP88DRAFT_349288</name>
</gene>
<dbReference type="PRINTS" id="PR00724">
    <property type="entry name" value="CRBOXYPTASEC"/>
</dbReference>
<keyword evidence="2" id="KW-0378">Hydrolase</keyword>
<comment type="similarity">
    <text evidence="1 2">Belongs to the peptidase S10 family.</text>
</comment>
<dbReference type="InterPro" id="IPR001563">
    <property type="entry name" value="Peptidase_S10"/>
</dbReference>
<organism evidence="3 4">
    <name type="scientific">Tribonema minus</name>
    <dbReference type="NCBI Taxonomy" id="303371"/>
    <lineage>
        <taxon>Eukaryota</taxon>
        <taxon>Sar</taxon>
        <taxon>Stramenopiles</taxon>
        <taxon>Ochrophyta</taxon>
        <taxon>PX clade</taxon>
        <taxon>Xanthophyceae</taxon>
        <taxon>Tribonematales</taxon>
        <taxon>Tribonemataceae</taxon>
        <taxon>Tribonema</taxon>
    </lineage>
</organism>
<dbReference type="EC" id="3.4.16.-" evidence="2"/>
<dbReference type="EMBL" id="JAFCMP010000335">
    <property type="protein sequence ID" value="KAG5181192.1"/>
    <property type="molecule type" value="Genomic_DNA"/>
</dbReference>
<evidence type="ECO:0000256" key="2">
    <source>
        <dbReference type="RuleBase" id="RU361156"/>
    </source>
</evidence>
<sequence>MLRKFLCLVPLLLTLAAGDIRYGSEAQADEVSWDSLPGAERLDTLKGKFRMFAGYLPITDEGSASMRNMFYWYFESQGSPEEDPLLLWTNGGPGCSGMLGLLTEHGPFLVRAGGQSLEANPFSWNLHANMLYVEQPCGVGFSYSDDIAAYTTGDARAAQDNVALIRTFLDRYPHLRASELHLSSESYGGHYLPTLAAALVDANAAARANGSDAINFKGLLVGNPYTDWGSNQVAMYGKYWGEQLISKPLYDEWNDKCVKDGYRGDSPKCQSLELEMDSQLGGLNPYALDFPTCSIAGATSPQGERLRHHVSAKRAVANGHSPEFKGKLADAPAPYEPCAQSYIVTYLNRPEVKAALHAKPTIRWQQCSNKVEYSQDDVRAPMMPYYTKLFAASPDTRILVFSGDDDAVCATSGTQWWVYDLGHKAVSLWRPWKVDGQVAGYATLFDSGLAFVTVHSAGHEVPAYQPARALALLQRYLDGTWFAPPAAATAVV</sequence>
<name>A0A835YW61_9STRA</name>
<dbReference type="PROSITE" id="PS00131">
    <property type="entry name" value="CARBOXYPEPT_SER_SER"/>
    <property type="match status" value="1"/>
</dbReference>